<gene>
    <name evidence="10" type="ORF">TL08_05755</name>
</gene>
<dbReference type="PANTHER" id="PTHR30294">
    <property type="entry name" value="MEMBRANE COMPONENT OF ABC TRANSPORTER YHHJ-RELATED"/>
    <property type="match status" value="1"/>
</dbReference>
<evidence type="ECO:0000256" key="4">
    <source>
        <dbReference type="ARBA" id="ARBA00022475"/>
    </source>
</evidence>
<dbReference type="EMBL" id="CP014859">
    <property type="protein sequence ID" value="AOS61976.1"/>
    <property type="molecule type" value="Genomic_DNA"/>
</dbReference>
<dbReference type="GO" id="GO:0140359">
    <property type="term" value="F:ABC-type transporter activity"/>
    <property type="evidence" value="ECO:0007669"/>
    <property type="project" value="InterPro"/>
</dbReference>
<evidence type="ECO:0000256" key="7">
    <source>
        <dbReference type="ARBA" id="ARBA00023136"/>
    </source>
</evidence>
<evidence type="ECO:0000256" key="5">
    <source>
        <dbReference type="ARBA" id="ARBA00022692"/>
    </source>
</evidence>
<keyword evidence="11" id="KW-1185">Reference proteome</keyword>
<dbReference type="GO" id="GO:0005886">
    <property type="term" value="C:plasma membrane"/>
    <property type="evidence" value="ECO:0007669"/>
    <property type="project" value="UniProtKB-SubCell"/>
</dbReference>
<feature type="transmembrane region" description="Helical" evidence="8">
    <location>
        <begin position="238"/>
        <end position="258"/>
    </location>
</feature>
<keyword evidence="5 8" id="KW-0812">Transmembrane</keyword>
<evidence type="ECO:0000256" key="6">
    <source>
        <dbReference type="ARBA" id="ARBA00022989"/>
    </source>
</evidence>
<evidence type="ECO:0000313" key="10">
    <source>
        <dbReference type="EMBL" id="AOS61976.1"/>
    </source>
</evidence>
<dbReference type="KEGG" id="ahm:TL08_05755"/>
<dbReference type="PANTHER" id="PTHR30294:SF38">
    <property type="entry name" value="TRANSPORT PERMEASE PROTEIN"/>
    <property type="match status" value="1"/>
</dbReference>
<feature type="transmembrane region" description="Helical" evidence="8">
    <location>
        <begin position="264"/>
        <end position="284"/>
    </location>
</feature>
<name>A0AAC9HMM3_9PSEU</name>
<keyword evidence="7 8" id="KW-0472">Membrane</keyword>
<dbReference type="Proteomes" id="UP000095210">
    <property type="component" value="Chromosome"/>
</dbReference>
<proteinExistence type="inferred from homology"/>
<evidence type="ECO:0000256" key="1">
    <source>
        <dbReference type="ARBA" id="ARBA00004651"/>
    </source>
</evidence>
<dbReference type="InterPro" id="IPR047817">
    <property type="entry name" value="ABC2_TM_bact-type"/>
</dbReference>
<feature type="transmembrane region" description="Helical" evidence="8">
    <location>
        <begin position="184"/>
        <end position="208"/>
    </location>
</feature>
<keyword evidence="3" id="KW-0813">Transport</keyword>
<dbReference type="PROSITE" id="PS51012">
    <property type="entry name" value="ABC_TM2"/>
    <property type="match status" value="1"/>
</dbReference>
<protein>
    <submittedName>
        <fullName evidence="10">ABC-type multidrug transport system, permease component</fullName>
    </submittedName>
</protein>
<reference evidence="11" key="1">
    <citation type="submission" date="2016-03" db="EMBL/GenBank/DDBJ databases">
        <title>Complete genome sequence of the type strain Actinoalloteichus hymeniacidonis DSM 45092.</title>
        <authorList>
            <person name="Schaffert L."/>
            <person name="Albersmeier A."/>
            <person name="Winkler A."/>
            <person name="Kalinowski J."/>
            <person name="Zotchev S."/>
            <person name="Ruckert C."/>
        </authorList>
    </citation>
    <scope>NUCLEOTIDE SEQUENCE [LARGE SCALE GENOMIC DNA]</scope>
    <source>
        <strain evidence="11">HPA177(T) (DSM 45092(T))</strain>
    </source>
</reference>
<organism evidence="10 11">
    <name type="scientific">Actinoalloteichus hymeniacidonis</name>
    <dbReference type="NCBI Taxonomy" id="340345"/>
    <lineage>
        <taxon>Bacteria</taxon>
        <taxon>Bacillati</taxon>
        <taxon>Actinomycetota</taxon>
        <taxon>Actinomycetes</taxon>
        <taxon>Pseudonocardiales</taxon>
        <taxon>Pseudonocardiaceae</taxon>
        <taxon>Actinoalloteichus</taxon>
    </lineage>
</organism>
<comment type="similarity">
    <text evidence="2">Belongs to the ABC-2 integral membrane protein family.</text>
</comment>
<dbReference type="AlphaFoldDB" id="A0AAC9HMM3"/>
<feature type="transmembrane region" description="Helical" evidence="8">
    <location>
        <begin position="351"/>
        <end position="373"/>
    </location>
</feature>
<evidence type="ECO:0000313" key="11">
    <source>
        <dbReference type="Proteomes" id="UP000095210"/>
    </source>
</evidence>
<evidence type="ECO:0000256" key="2">
    <source>
        <dbReference type="ARBA" id="ARBA00007783"/>
    </source>
</evidence>
<dbReference type="InterPro" id="IPR013525">
    <property type="entry name" value="ABC2_TM"/>
</dbReference>
<feature type="transmembrane region" description="Helical" evidence="8">
    <location>
        <begin position="24"/>
        <end position="42"/>
    </location>
</feature>
<evidence type="ECO:0000256" key="3">
    <source>
        <dbReference type="ARBA" id="ARBA00022448"/>
    </source>
</evidence>
<sequence>MTLRAIGALVAANLRRQTRDRMGLFFMVVMPFITIIFVGLAMGGNSSGSQIPIGVVAQNPDSTGEAILAELRNNSSLAVEEVESADALQDAVRQGSVAAGLVIPTGSTELDLVMTQMNGTGMAARSAIDASVGKVAGVLEATRAAESAGSSPEQAAADVQAAQEDAVSVSVATSGSGDGTPSGFAYTAPANLLLFTFINSMAVAAALVESRRLGMTRRTLAAPVSQRAVLLGEAVSRLLVAVVQAVLITVVSSLMFGINWGDPLAVVAIVGSFCLVATGAAMLMGSLAKSSSHPPALGPPIGIILGMLGGCFWPREVAPDALNAVGYAFPHAWAMDALIALTTPGTGISQVLLEVGVLLGMAVVMMVIAIAVFRRRNLVVS</sequence>
<keyword evidence="6 8" id="KW-1133">Transmembrane helix</keyword>
<feature type="domain" description="ABC transmembrane type-2" evidence="9">
    <location>
        <begin position="152"/>
        <end position="376"/>
    </location>
</feature>
<evidence type="ECO:0000256" key="8">
    <source>
        <dbReference type="SAM" id="Phobius"/>
    </source>
</evidence>
<feature type="transmembrane region" description="Helical" evidence="8">
    <location>
        <begin position="296"/>
        <end position="315"/>
    </location>
</feature>
<comment type="subcellular location">
    <subcellularLocation>
        <location evidence="1">Cell membrane</location>
        <topology evidence="1">Multi-pass membrane protein</topology>
    </subcellularLocation>
</comment>
<evidence type="ECO:0000259" key="9">
    <source>
        <dbReference type="PROSITE" id="PS51012"/>
    </source>
</evidence>
<dbReference type="RefSeq" id="WP_069847127.1">
    <property type="nucleotide sequence ID" value="NZ_CP014859.1"/>
</dbReference>
<dbReference type="Pfam" id="PF12698">
    <property type="entry name" value="ABC2_membrane_3"/>
    <property type="match status" value="1"/>
</dbReference>
<accession>A0AAC9HMM3</accession>
<keyword evidence="4" id="KW-1003">Cell membrane</keyword>
<dbReference type="InterPro" id="IPR051449">
    <property type="entry name" value="ABC-2_transporter_component"/>
</dbReference>